<dbReference type="EMBL" id="MCRI01000007">
    <property type="protein sequence ID" value="ODN67291.1"/>
    <property type="molecule type" value="Genomic_DNA"/>
</dbReference>
<proteinExistence type="predicted"/>
<dbReference type="Proteomes" id="UP000094379">
    <property type="component" value="Unassembled WGS sequence"/>
</dbReference>
<comment type="caution">
    <text evidence="3">The sequence shown here is derived from an EMBL/GenBank/DDBJ whole genome shotgun (WGS) entry which is preliminary data.</text>
</comment>
<evidence type="ECO:0000256" key="1">
    <source>
        <dbReference type="SAM" id="SignalP"/>
    </source>
</evidence>
<keyword evidence="1" id="KW-0732">Signal</keyword>
<sequence>MRAIGFFLLFVSSQLMADDKCPDADNTYEIGVCLAEQLEQHEVELQHYLAEALARYKENELIVESIEKAQQSWLVYRLDQCSSIYDIWRDGTIRSIMGLGCSIRMTQLRTHQIWHSYLTYMDSTPPLLPEPKIDTK</sequence>
<reference evidence="3 4" key="1">
    <citation type="submission" date="2016-07" db="EMBL/GenBank/DDBJ databases">
        <title>Draft Genome Sequence of Methylophaga muralis Bur 1.</title>
        <authorList>
            <person name="Vasilenko O.V."/>
            <person name="Doronina N.V."/>
            <person name="Shmareva M.N."/>
            <person name="Tarlachkov S.V."/>
            <person name="Mustakhimov I."/>
            <person name="Trotsenko Y.A."/>
        </authorList>
    </citation>
    <scope>NUCLEOTIDE SEQUENCE [LARGE SCALE GENOMIC DNA]</scope>
    <source>
        <strain evidence="3 4">Bur 1</strain>
    </source>
</reference>
<feature type="chain" id="PRO_5009128680" description="Lysozyme inhibitor LprI-like N-terminal domain-containing protein" evidence="1">
    <location>
        <begin position="18"/>
        <end position="136"/>
    </location>
</feature>
<dbReference type="AlphaFoldDB" id="A0A1E3GVA4"/>
<name>A0A1E3GVA4_9GAMM</name>
<keyword evidence="4" id="KW-1185">Reference proteome</keyword>
<dbReference type="Pfam" id="PF07007">
    <property type="entry name" value="LprI"/>
    <property type="match status" value="1"/>
</dbReference>
<protein>
    <recommendedName>
        <fullName evidence="2">Lysozyme inhibitor LprI-like N-terminal domain-containing protein</fullName>
    </recommendedName>
</protein>
<dbReference type="InterPro" id="IPR009739">
    <property type="entry name" value="LprI-like_N"/>
</dbReference>
<accession>A0A1E3GVA4</accession>
<dbReference type="STRING" id="291169.A9E74_01018"/>
<dbReference type="Gene3D" id="1.20.1270.180">
    <property type="match status" value="1"/>
</dbReference>
<feature type="signal peptide" evidence="1">
    <location>
        <begin position="1"/>
        <end position="17"/>
    </location>
</feature>
<dbReference type="PATRIC" id="fig|291169.3.peg.1025"/>
<evidence type="ECO:0000313" key="3">
    <source>
        <dbReference type="EMBL" id="ODN67291.1"/>
    </source>
</evidence>
<organism evidence="3 4">
    <name type="scientific">Methylophaga muralis</name>
    <dbReference type="NCBI Taxonomy" id="291169"/>
    <lineage>
        <taxon>Bacteria</taxon>
        <taxon>Pseudomonadati</taxon>
        <taxon>Pseudomonadota</taxon>
        <taxon>Gammaproteobacteria</taxon>
        <taxon>Thiotrichales</taxon>
        <taxon>Piscirickettsiaceae</taxon>
        <taxon>Methylophaga</taxon>
    </lineage>
</organism>
<evidence type="ECO:0000259" key="2">
    <source>
        <dbReference type="Pfam" id="PF07007"/>
    </source>
</evidence>
<gene>
    <name evidence="3" type="ORF">A9E74_01018</name>
</gene>
<evidence type="ECO:0000313" key="4">
    <source>
        <dbReference type="Proteomes" id="UP000094379"/>
    </source>
</evidence>
<feature type="domain" description="Lysozyme inhibitor LprI-like N-terminal" evidence="2">
    <location>
        <begin position="19"/>
        <end position="112"/>
    </location>
</feature>